<evidence type="ECO:0000313" key="3">
    <source>
        <dbReference type="Proteomes" id="UP000078560"/>
    </source>
</evidence>
<gene>
    <name evidence="2" type="ORF">POVCU2_0088610</name>
</gene>
<evidence type="ECO:0000256" key="1">
    <source>
        <dbReference type="SAM" id="Phobius"/>
    </source>
</evidence>
<dbReference type="Proteomes" id="UP000078560">
    <property type="component" value="Unassembled WGS sequence"/>
</dbReference>
<feature type="transmembrane region" description="Helical" evidence="1">
    <location>
        <begin position="266"/>
        <end position="285"/>
    </location>
</feature>
<name>A0A1A8WQE4_PLAOA</name>
<evidence type="ECO:0000313" key="2">
    <source>
        <dbReference type="EMBL" id="SBS94503.1"/>
    </source>
</evidence>
<keyword evidence="1" id="KW-0812">Transmembrane</keyword>
<dbReference type="InterPro" id="IPR008780">
    <property type="entry name" value="Plasmodium_Vir"/>
</dbReference>
<dbReference type="AlphaFoldDB" id="A0A1A8WQE4"/>
<accession>A0A1A8WQE4</accession>
<sequence>MENRIEVLKNELNSFNFDLMLNNSISVCDYCNLCDTLVINDLKNEPLFKFFCYQFARNVQTVYEIISFSPQLKEKRCNSLIYWIHNKVKSFGNNSNINRRNVDIISEILKIWENINSTKIVDQKYKCDLPRKEDSPDLEKMKRKKIMSNYCENYNTLKSLLTRYVHVNCHIYYDYFKDSFLEFSENIKDHEKECLEISNCTGFCNSYDPDDLLNKSKCKIIQISNDNKEYIKQEECNTLKREAVSAVRCESKEVQIPQFTFSDNRAIILMLFSLWGIFLSFLFLYKMTPVRSWISNKLRKKKIIRDSFHEESDNESLDADYENIDRNMQNVGYNISYNSDWNSTQ</sequence>
<dbReference type="Pfam" id="PF05795">
    <property type="entry name" value="Plasmodium_Vir"/>
    <property type="match status" value="2"/>
</dbReference>
<keyword evidence="1" id="KW-0472">Membrane</keyword>
<protein>
    <submittedName>
        <fullName evidence="2">PIR Superfamily Protein</fullName>
    </submittedName>
</protein>
<organism evidence="2 3">
    <name type="scientific">Plasmodium ovale curtisi</name>
    <dbReference type="NCBI Taxonomy" id="864141"/>
    <lineage>
        <taxon>Eukaryota</taxon>
        <taxon>Sar</taxon>
        <taxon>Alveolata</taxon>
        <taxon>Apicomplexa</taxon>
        <taxon>Aconoidasida</taxon>
        <taxon>Haemosporida</taxon>
        <taxon>Plasmodiidae</taxon>
        <taxon>Plasmodium</taxon>
        <taxon>Plasmodium (Plasmodium)</taxon>
    </lineage>
</organism>
<keyword evidence="1" id="KW-1133">Transmembrane helix</keyword>
<proteinExistence type="predicted"/>
<reference evidence="3" key="1">
    <citation type="submission" date="2016-05" db="EMBL/GenBank/DDBJ databases">
        <authorList>
            <person name="Naeem Raeece"/>
        </authorList>
    </citation>
    <scope>NUCLEOTIDE SEQUENCE [LARGE SCALE GENOMIC DNA]</scope>
</reference>
<dbReference type="EMBL" id="FLQU01001791">
    <property type="protein sequence ID" value="SBS94503.1"/>
    <property type="molecule type" value="Genomic_DNA"/>
</dbReference>